<reference evidence="2" key="1">
    <citation type="journal article" date="2019" name="Int. J. Syst. Evol. Microbiol.">
        <title>The Global Catalogue of Microorganisms (GCM) 10K type strain sequencing project: providing services to taxonomists for standard genome sequencing and annotation.</title>
        <authorList>
            <consortium name="The Broad Institute Genomics Platform"/>
            <consortium name="The Broad Institute Genome Sequencing Center for Infectious Disease"/>
            <person name="Wu L."/>
            <person name="Ma J."/>
        </authorList>
    </citation>
    <scope>NUCLEOTIDE SEQUENCE [LARGE SCALE GENOMIC DNA]</scope>
    <source>
        <strain evidence="2">CGMCC 4.7330</strain>
    </source>
</reference>
<keyword evidence="2" id="KW-1185">Reference proteome</keyword>
<organism evidence="1 2">
    <name type="scientific">Nocardia jiangsuensis</name>
    <dbReference type="NCBI Taxonomy" id="1691563"/>
    <lineage>
        <taxon>Bacteria</taxon>
        <taxon>Bacillati</taxon>
        <taxon>Actinomycetota</taxon>
        <taxon>Actinomycetes</taxon>
        <taxon>Mycobacteriales</taxon>
        <taxon>Nocardiaceae</taxon>
        <taxon>Nocardia</taxon>
    </lineage>
</organism>
<dbReference type="RefSeq" id="WP_378616594.1">
    <property type="nucleotide sequence ID" value="NZ_JBHSAX010000033.1"/>
</dbReference>
<dbReference type="Pfam" id="PF13671">
    <property type="entry name" value="AAA_33"/>
    <property type="match status" value="1"/>
</dbReference>
<sequence length="199" mass="22012">MLVWINGAFGAGKTQTAFELHRRLANSHVADPELIGYGIHRMLPRSARGDFQDHPQWRSAVAATLADVVAVHPGPVLVPMTLVRAQYFDEIMDALAESGAEVRHFALLAAPEVLRHRLSTRLEALFGSGESWAMRQIDRCVAALTDDRFASHIATDHLTVDEVVETIAHSTGLELVNPRLGAARHRLRRLAVAAQHIRR</sequence>
<name>A0ABV8E2Y2_9NOCA</name>
<proteinExistence type="predicted"/>
<dbReference type="Proteomes" id="UP001595696">
    <property type="component" value="Unassembled WGS sequence"/>
</dbReference>
<dbReference type="SUPFAM" id="SSF52540">
    <property type="entry name" value="P-loop containing nucleoside triphosphate hydrolases"/>
    <property type="match status" value="1"/>
</dbReference>
<dbReference type="EMBL" id="JBHSAX010000033">
    <property type="protein sequence ID" value="MFC3966137.1"/>
    <property type="molecule type" value="Genomic_DNA"/>
</dbReference>
<dbReference type="InterPro" id="IPR027417">
    <property type="entry name" value="P-loop_NTPase"/>
</dbReference>
<dbReference type="Gene3D" id="3.40.50.300">
    <property type="entry name" value="P-loop containing nucleotide triphosphate hydrolases"/>
    <property type="match status" value="1"/>
</dbReference>
<protein>
    <submittedName>
        <fullName evidence="1">AAA family ATPase</fullName>
    </submittedName>
</protein>
<comment type="caution">
    <text evidence="1">The sequence shown here is derived from an EMBL/GenBank/DDBJ whole genome shotgun (WGS) entry which is preliminary data.</text>
</comment>
<gene>
    <name evidence="1" type="ORF">ACFO0B_29465</name>
</gene>
<evidence type="ECO:0000313" key="2">
    <source>
        <dbReference type="Proteomes" id="UP001595696"/>
    </source>
</evidence>
<accession>A0ABV8E2Y2</accession>
<evidence type="ECO:0000313" key="1">
    <source>
        <dbReference type="EMBL" id="MFC3966137.1"/>
    </source>
</evidence>